<organism evidence="1">
    <name type="scientific">Tanacetum cinerariifolium</name>
    <name type="common">Dalmatian daisy</name>
    <name type="synonym">Chrysanthemum cinerariifolium</name>
    <dbReference type="NCBI Taxonomy" id="118510"/>
    <lineage>
        <taxon>Eukaryota</taxon>
        <taxon>Viridiplantae</taxon>
        <taxon>Streptophyta</taxon>
        <taxon>Embryophyta</taxon>
        <taxon>Tracheophyta</taxon>
        <taxon>Spermatophyta</taxon>
        <taxon>Magnoliopsida</taxon>
        <taxon>eudicotyledons</taxon>
        <taxon>Gunneridae</taxon>
        <taxon>Pentapetalae</taxon>
        <taxon>asterids</taxon>
        <taxon>campanulids</taxon>
        <taxon>Asterales</taxon>
        <taxon>Asteraceae</taxon>
        <taxon>Asteroideae</taxon>
        <taxon>Anthemideae</taxon>
        <taxon>Anthemidinae</taxon>
        <taxon>Tanacetum</taxon>
    </lineage>
</organism>
<protein>
    <submittedName>
        <fullName evidence="1">Uncharacterized protein</fullName>
    </submittedName>
</protein>
<proteinExistence type="predicted"/>
<accession>A0A699IKN7</accession>
<dbReference type="AlphaFoldDB" id="A0A699IKN7"/>
<name>A0A699IKN7_TANCI</name>
<dbReference type="EMBL" id="BKCJ010282591">
    <property type="protein sequence ID" value="GEZ46859.1"/>
    <property type="molecule type" value="Genomic_DNA"/>
</dbReference>
<sequence length="125" mass="14159">MKSHCWHIAGVAVHLGEETRINTSNTSDYKILKTHSMTFQIINDHNNFRPVYLCVKGGPKAPKQRCIRIQSPDEDLEKLLKNRPKVSLTPAEIEEDMKFFSQIMQGATTSSDTLQKKVLFVSEAA</sequence>
<comment type="caution">
    <text evidence="1">The sequence shown here is derived from an EMBL/GenBank/DDBJ whole genome shotgun (WGS) entry which is preliminary data.</text>
</comment>
<evidence type="ECO:0000313" key="1">
    <source>
        <dbReference type="EMBL" id="GEZ46859.1"/>
    </source>
</evidence>
<gene>
    <name evidence="1" type="ORF">Tci_518832</name>
</gene>
<reference evidence="1" key="1">
    <citation type="journal article" date="2019" name="Sci. Rep.">
        <title>Draft genome of Tanacetum cinerariifolium, the natural source of mosquito coil.</title>
        <authorList>
            <person name="Yamashiro T."/>
            <person name="Shiraishi A."/>
            <person name="Satake H."/>
            <person name="Nakayama K."/>
        </authorList>
    </citation>
    <scope>NUCLEOTIDE SEQUENCE</scope>
</reference>